<feature type="region of interest" description="Disordered" evidence="1">
    <location>
        <begin position="275"/>
        <end position="323"/>
    </location>
</feature>
<dbReference type="AlphaFoldDB" id="A0A841DMJ1"/>
<comment type="caution">
    <text evidence="2">The sequence shown here is derived from an EMBL/GenBank/DDBJ whole genome shotgun (WGS) entry which is preliminary data.</text>
</comment>
<feature type="region of interest" description="Disordered" evidence="1">
    <location>
        <begin position="117"/>
        <end position="177"/>
    </location>
</feature>
<name>A0A841DMJ1_9ACTN</name>
<organism evidence="2 3">
    <name type="scientific">Kribbella solani</name>
    <dbReference type="NCBI Taxonomy" id="236067"/>
    <lineage>
        <taxon>Bacteria</taxon>
        <taxon>Bacillati</taxon>
        <taxon>Actinomycetota</taxon>
        <taxon>Actinomycetes</taxon>
        <taxon>Propionibacteriales</taxon>
        <taxon>Kribbellaceae</taxon>
        <taxon>Kribbella</taxon>
    </lineage>
</organism>
<feature type="compositionally biased region" description="Polar residues" evidence="1">
    <location>
        <begin position="156"/>
        <end position="177"/>
    </location>
</feature>
<evidence type="ECO:0000256" key="1">
    <source>
        <dbReference type="SAM" id="MobiDB-lite"/>
    </source>
</evidence>
<dbReference type="Proteomes" id="UP000558997">
    <property type="component" value="Unassembled WGS sequence"/>
</dbReference>
<dbReference type="EMBL" id="JACHNF010000001">
    <property type="protein sequence ID" value="MBB5979883.1"/>
    <property type="molecule type" value="Genomic_DNA"/>
</dbReference>
<keyword evidence="3" id="KW-1185">Reference proteome</keyword>
<feature type="compositionally biased region" description="Low complexity" evidence="1">
    <location>
        <begin position="130"/>
        <end position="141"/>
    </location>
</feature>
<sequence length="331" mass="35471">MSASDGSQGPWFYDRAWISIERADAQGQCGEWWFLIRRNNAPASSPTTAAGHRHQFRCANRSTSPAPAGGSRLVPSQQDPQRARPALDPPLGCQLALTILATLACTFLAVLSTTERAKTQSRLAGSRQPATRSTTFSARSSPNRRDTGCTARSGDADTNTELEPATTSADMPTQRDGTNYGCRTRAWSTGTCRVRPGGKHGQDCFVRDAGNDSWLYVRSGGNSARCRPSRSGVRLRSARSVDAGLLVACVTAVCAHPGVLKSEFGPACVNQVRPARTSPSHAATRSGRGGNNSRPRFGAADQPRRLPPYATRPANRSPTDTLCGPIEDLYQ</sequence>
<proteinExistence type="predicted"/>
<evidence type="ECO:0000313" key="3">
    <source>
        <dbReference type="Proteomes" id="UP000558997"/>
    </source>
</evidence>
<evidence type="ECO:0000313" key="2">
    <source>
        <dbReference type="EMBL" id="MBB5979883.1"/>
    </source>
</evidence>
<feature type="region of interest" description="Disordered" evidence="1">
    <location>
        <begin position="43"/>
        <end position="87"/>
    </location>
</feature>
<reference evidence="2 3" key="1">
    <citation type="submission" date="2020-08" db="EMBL/GenBank/DDBJ databases">
        <title>Sequencing the genomes of 1000 actinobacteria strains.</title>
        <authorList>
            <person name="Klenk H.-P."/>
        </authorList>
    </citation>
    <scope>NUCLEOTIDE SEQUENCE [LARGE SCALE GENOMIC DNA]</scope>
    <source>
        <strain evidence="2 3">DSM 17294</strain>
    </source>
</reference>
<protein>
    <submittedName>
        <fullName evidence="2">Uncharacterized protein</fullName>
    </submittedName>
</protein>
<gene>
    <name evidence="2" type="ORF">HDA44_003224</name>
</gene>
<accession>A0A841DMJ1</accession>